<dbReference type="GO" id="GO:0005682">
    <property type="term" value="C:U5 snRNP"/>
    <property type="evidence" value="ECO:0007669"/>
    <property type="project" value="InterPro"/>
</dbReference>
<accession>A0A8X8A3H2</accession>
<name>A0A8X8A3H2_POPTO</name>
<feature type="compositionally biased region" description="Basic and acidic residues" evidence="1">
    <location>
        <begin position="34"/>
        <end position="57"/>
    </location>
</feature>
<reference evidence="3" key="1">
    <citation type="journal article" date="2020" name="bioRxiv">
        <title>Hybrid origin of Populus tomentosa Carr. identified through genome sequencing and phylogenomic analysis.</title>
        <authorList>
            <person name="An X."/>
            <person name="Gao K."/>
            <person name="Chen Z."/>
            <person name="Li J."/>
            <person name="Yang X."/>
            <person name="Yang X."/>
            <person name="Zhou J."/>
            <person name="Guo T."/>
            <person name="Zhao T."/>
            <person name="Huang S."/>
            <person name="Miao D."/>
            <person name="Khan W.U."/>
            <person name="Rao P."/>
            <person name="Ye M."/>
            <person name="Lei B."/>
            <person name="Liao W."/>
            <person name="Wang J."/>
            <person name="Ji L."/>
            <person name="Li Y."/>
            <person name="Guo B."/>
            <person name="Mustafa N.S."/>
            <person name="Li S."/>
            <person name="Yun Q."/>
            <person name="Keller S.R."/>
            <person name="Mao J."/>
            <person name="Zhang R."/>
            <person name="Strauss S.H."/>
        </authorList>
    </citation>
    <scope>NUCLEOTIDE SEQUENCE</scope>
    <source>
        <strain evidence="3">GM15</strain>
        <tissue evidence="3">Leaf</tissue>
    </source>
</reference>
<dbReference type="InterPro" id="IPR041591">
    <property type="entry name" value="OCRE"/>
</dbReference>
<organism evidence="3 4">
    <name type="scientific">Populus tomentosa</name>
    <name type="common">Chinese white poplar</name>
    <dbReference type="NCBI Taxonomy" id="118781"/>
    <lineage>
        <taxon>Eukaryota</taxon>
        <taxon>Viridiplantae</taxon>
        <taxon>Streptophyta</taxon>
        <taxon>Embryophyta</taxon>
        <taxon>Tracheophyta</taxon>
        <taxon>Spermatophyta</taxon>
        <taxon>Magnoliopsida</taxon>
        <taxon>eudicotyledons</taxon>
        <taxon>Gunneridae</taxon>
        <taxon>Pentapetalae</taxon>
        <taxon>rosids</taxon>
        <taxon>fabids</taxon>
        <taxon>Malpighiales</taxon>
        <taxon>Salicaceae</taxon>
        <taxon>Saliceae</taxon>
        <taxon>Populus</taxon>
    </lineage>
</organism>
<evidence type="ECO:0000313" key="3">
    <source>
        <dbReference type="EMBL" id="KAG6782018.1"/>
    </source>
</evidence>
<protein>
    <recommendedName>
        <fullName evidence="2">OCRE domain-containing protein</fullName>
    </recommendedName>
</protein>
<proteinExistence type="predicted"/>
<feature type="compositionally biased region" description="Basic residues" evidence="1">
    <location>
        <begin position="21"/>
        <end position="33"/>
    </location>
</feature>
<dbReference type="Proteomes" id="UP000886885">
    <property type="component" value="Chromosome 3A"/>
</dbReference>
<dbReference type="OrthoDB" id="331341at2759"/>
<dbReference type="EMBL" id="JAAWWB010000005">
    <property type="protein sequence ID" value="KAG6782018.1"/>
    <property type="molecule type" value="Genomic_DNA"/>
</dbReference>
<gene>
    <name evidence="3" type="ORF">POTOM_011405</name>
</gene>
<feature type="region of interest" description="Disordered" evidence="1">
    <location>
        <begin position="1"/>
        <end position="57"/>
    </location>
</feature>
<dbReference type="AlphaFoldDB" id="A0A8X8A3H2"/>
<evidence type="ECO:0000313" key="4">
    <source>
        <dbReference type="Proteomes" id="UP000886885"/>
    </source>
</evidence>
<dbReference type="InterPro" id="IPR039905">
    <property type="entry name" value="CD2BP2/Lin1"/>
</dbReference>
<dbReference type="PANTHER" id="PTHR13138">
    <property type="entry name" value="PROTEIN LIN1"/>
    <property type="match status" value="1"/>
</dbReference>
<dbReference type="Pfam" id="PF17780">
    <property type="entry name" value="OCRE"/>
    <property type="match status" value="1"/>
</dbReference>
<evidence type="ECO:0000256" key="1">
    <source>
        <dbReference type="SAM" id="MobiDB-lite"/>
    </source>
</evidence>
<feature type="domain" description="OCRE" evidence="2">
    <location>
        <begin position="327"/>
        <end position="375"/>
    </location>
</feature>
<comment type="caution">
    <text evidence="3">The sequence shown here is derived from an EMBL/GenBank/DDBJ whole genome shotgun (WGS) entry which is preliminary data.</text>
</comment>
<keyword evidence="4" id="KW-1185">Reference proteome</keyword>
<evidence type="ECO:0000259" key="2">
    <source>
        <dbReference type="Pfam" id="PF17780"/>
    </source>
</evidence>
<sequence>MEGKRKRPFLEDIEDDDKSNKQKKVRFPKGKKVKSVDERVDRGKAEEEGPSDLKDPRLAAKERAMLRNLITDEGFSGHINDASAAEENENFVEDGIQIEPFNLEREREEGYFDAEGNFVEYINENEIKDAWLDSVQVHERYVGKTSVASINEDDEKDDGRDLSSEEIGMMKSRIANLLEPGETVLQALRRLKGRSNKSKEKMSTETQLLFDQLTEDANKLLDHGEYRYERLALARGKVAAISEGLENSGNGMEKGLSSGVTGLGTASSAPSDVDVGPSIPSVSTAEISGCDGDAFDMFGDDEDNATAIASQQSSDGLNAISGAGSLQNDYVYDETSGYYYSSSLGYYYDPSTGLYCQATSGQWYSFNEETGTYNEIQEVASNAN</sequence>
<dbReference type="PANTHER" id="PTHR13138:SF3">
    <property type="entry name" value="CD2 ANTIGEN CYTOPLASMIC TAIL-BINDING PROTEIN 2"/>
    <property type="match status" value="1"/>
</dbReference>